<gene>
    <name evidence="1" type="ORF">S12H4_47372</name>
</gene>
<organism evidence="1">
    <name type="scientific">marine sediment metagenome</name>
    <dbReference type="NCBI Taxonomy" id="412755"/>
    <lineage>
        <taxon>unclassified sequences</taxon>
        <taxon>metagenomes</taxon>
        <taxon>ecological metagenomes</taxon>
    </lineage>
</organism>
<protein>
    <submittedName>
        <fullName evidence="1">Uncharacterized protein</fullName>
    </submittedName>
</protein>
<proteinExistence type="predicted"/>
<dbReference type="AlphaFoldDB" id="X1VMZ2"/>
<comment type="caution">
    <text evidence="1">The sequence shown here is derived from an EMBL/GenBank/DDBJ whole genome shotgun (WGS) entry which is preliminary data.</text>
</comment>
<accession>X1VMZ2</accession>
<dbReference type="EMBL" id="BARW01029488">
    <property type="protein sequence ID" value="GAJ10015.1"/>
    <property type="molecule type" value="Genomic_DNA"/>
</dbReference>
<reference evidence="1" key="1">
    <citation type="journal article" date="2014" name="Front. Microbiol.">
        <title>High frequency of phylogenetically diverse reductive dehalogenase-homologous genes in deep subseafloor sedimentary metagenomes.</title>
        <authorList>
            <person name="Kawai M."/>
            <person name="Futagami T."/>
            <person name="Toyoda A."/>
            <person name="Takaki Y."/>
            <person name="Nishi S."/>
            <person name="Hori S."/>
            <person name="Arai W."/>
            <person name="Tsubouchi T."/>
            <person name="Morono Y."/>
            <person name="Uchiyama I."/>
            <person name="Ito T."/>
            <person name="Fujiyama A."/>
            <person name="Inagaki F."/>
            <person name="Takami H."/>
        </authorList>
    </citation>
    <scope>NUCLEOTIDE SEQUENCE</scope>
    <source>
        <strain evidence="1">Expedition CK06-06</strain>
    </source>
</reference>
<feature type="non-terminal residue" evidence="1">
    <location>
        <position position="1"/>
    </location>
</feature>
<sequence>YDLLKHLLSHVSAKFKDKDDRRSKLFNGIKNDVYKIEKYFKEYKSGKLEELEACLNIDRDRLLPLLKLLGFKYYRRKKKSLWVRLD</sequence>
<name>X1VMZ2_9ZZZZ</name>
<evidence type="ECO:0000313" key="1">
    <source>
        <dbReference type="EMBL" id="GAJ10015.1"/>
    </source>
</evidence>